<dbReference type="AlphaFoldDB" id="K1PVN7"/>
<gene>
    <name evidence="1" type="ORF">CGI_10006230</name>
</gene>
<dbReference type="Pfam" id="PF00226">
    <property type="entry name" value="DnaJ"/>
    <property type="match status" value="1"/>
</dbReference>
<dbReference type="InParanoid" id="K1PVN7"/>
<dbReference type="PROSITE" id="PS50076">
    <property type="entry name" value="DNAJ_2"/>
    <property type="match status" value="1"/>
</dbReference>
<dbReference type="GO" id="GO:0005737">
    <property type="term" value="C:cytoplasm"/>
    <property type="evidence" value="ECO:0007669"/>
    <property type="project" value="TreeGrafter"/>
</dbReference>
<dbReference type="HOGENOM" id="CLU_845311_0_0_1"/>
<dbReference type="InterPro" id="IPR039687">
    <property type="entry name" value="NPHP1"/>
</dbReference>
<dbReference type="EMBL" id="JH817745">
    <property type="protein sequence ID" value="EKC20355.1"/>
    <property type="molecule type" value="Genomic_DNA"/>
</dbReference>
<proteinExistence type="predicted"/>
<evidence type="ECO:0000313" key="1">
    <source>
        <dbReference type="EMBL" id="EKC20355.1"/>
    </source>
</evidence>
<dbReference type="CDD" id="cd06257">
    <property type="entry name" value="DnaJ"/>
    <property type="match status" value="1"/>
</dbReference>
<dbReference type="InterPro" id="IPR036869">
    <property type="entry name" value="J_dom_sf"/>
</dbReference>
<dbReference type="InterPro" id="IPR001623">
    <property type="entry name" value="DnaJ_domain"/>
</dbReference>
<sequence>MDDANLPEALIGNAAFLIHYSYYRQILADELLRNRLDIDSTELLHSPVLTSFPQAADQHDLMKVLRDTYVSKSKTVKRVEMRDSEFMKNFFKDCVLESIYPLLHDVNLKPYKAGNVQIEEARKEEIDNFLAKKMERKGILALLLSSEIEFSPLDMKEVAFDVIGSHCLDSTHLHPDSNQGDPNAQTNFVRLNEAYTYLSDPKKRAEYDGWDWNQKRDKKKGMTEEEILEQRLSDLQNRYNQWYKQYMAELAAQRKAREEHWRDPPPSEQETTFRETAAEYKEAFHREGAKNLNEEEFSWPVVFGLLLHTSAQLGIFLVCMYGMYKMGEQ</sequence>
<dbReference type="GO" id="GO:0005929">
    <property type="term" value="C:cilium"/>
    <property type="evidence" value="ECO:0007669"/>
    <property type="project" value="TreeGrafter"/>
</dbReference>
<dbReference type="PANTHER" id="PTHR15176">
    <property type="entry name" value="NEPHROCYSTIN"/>
    <property type="match status" value="1"/>
</dbReference>
<dbReference type="SUPFAM" id="SSF46565">
    <property type="entry name" value="Chaperone J-domain"/>
    <property type="match status" value="1"/>
</dbReference>
<protein>
    <submittedName>
        <fullName evidence="1">Nephrocystin-1</fullName>
    </submittedName>
</protein>
<dbReference type="Gene3D" id="1.10.287.110">
    <property type="entry name" value="DnaJ domain"/>
    <property type="match status" value="1"/>
</dbReference>
<accession>K1PVN7</accession>
<dbReference type="PANTHER" id="PTHR15176:SF1">
    <property type="entry name" value="NEPHROCYSTIN-1"/>
    <property type="match status" value="1"/>
</dbReference>
<name>K1PVN7_MAGGI</name>
<reference evidence="1" key="1">
    <citation type="journal article" date="2012" name="Nature">
        <title>The oyster genome reveals stress adaptation and complexity of shell formation.</title>
        <authorList>
            <person name="Zhang G."/>
            <person name="Fang X."/>
            <person name="Guo X."/>
            <person name="Li L."/>
            <person name="Luo R."/>
            <person name="Xu F."/>
            <person name="Yang P."/>
            <person name="Zhang L."/>
            <person name="Wang X."/>
            <person name="Qi H."/>
            <person name="Xiong Z."/>
            <person name="Que H."/>
            <person name="Xie Y."/>
            <person name="Holland P.W."/>
            <person name="Paps J."/>
            <person name="Zhu Y."/>
            <person name="Wu F."/>
            <person name="Chen Y."/>
            <person name="Wang J."/>
            <person name="Peng C."/>
            <person name="Meng J."/>
            <person name="Yang L."/>
            <person name="Liu J."/>
            <person name="Wen B."/>
            <person name="Zhang N."/>
            <person name="Huang Z."/>
            <person name="Zhu Q."/>
            <person name="Feng Y."/>
            <person name="Mount A."/>
            <person name="Hedgecock D."/>
            <person name="Xu Z."/>
            <person name="Liu Y."/>
            <person name="Domazet-Loso T."/>
            <person name="Du Y."/>
            <person name="Sun X."/>
            <person name="Zhang S."/>
            <person name="Liu B."/>
            <person name="Cheng P."/>
            <person name="Jiang X."/>
            <person name="Li J."/>
            <person name="Fan D."/>
            <person name="Wang W."/>
            <person name="Fu W."/>
            <person name="Wang T."/>
            <person name="Wang B."/>
            <person name="Zhang J."/>
            <person name="Peng Z."/>
            <person name="Li Y."/>
            <person name="Li N."/>
            <person name="Wang J."/>
            <person name="Chen M."/>
            <person name="He Y."/>
            <person name="Tan F."/>
            <person name="Song X."/>
            <person name="Zheng Q."/>
            <person name="Huang R."/>
            <person name="Yang H."/>
            <person name="Du X."/>
            <person name="Chen L."/>
            <person name="Yang M."/>
            <person name="Gaffney P.M."/>
            <person name="Wang S."/>
            <person name="Luo L."/>
            <person name="She Z."/>
            <person name="Ming Y."/>
            <person name="Huang W."/>
            <person name="Zhang S."/>
            <person name="Huang B."/>
            <person name="Zhang Y."/>
            <person name="Qu T."/>
            <person name="Ni P."/>
            <person name="Miao G."/>
            <person name="Wang J."/>
            <person name="Wang Q."/>
            <person name="Steinberg C.E."/>
            <person name="Wang H."/>
            <person name="Li N."/>
            <person name="Qian L."/>
            <person name="Zhang G."/>
            <person name="Li Y."/>
            <person name="Yang H."/>
            <person name="Liu X."/>
            <person name="Wang J."/>
            <person name="Yin Y."/>
            <person name="Wang J."/>
        </authorList>
    </citation>
    <scope>NUCLEOTIDE SEQUENCE [LARGE SCALE GENOMIC DNA]</scope>
    <source>
        <strain evidence="1">05x7-T-G4-1.051#20</strain>
    </source>
</reference>
<organism evidence="1">
    <name type="scientific">Magallana gigas</name>
    <name type="common">Pacific oyster</name>
    <name type="synonym">Crassostrea gigas</name>
    <dbReference type="NCBI Taxonomy" id="29159"/>
    <lineage>
        <taxon>Eukaryota</taxon>
        <taxon>Metazoa</taxon>
        <taxon>Spiralia</taxon>
        <taxon>Lophotrochozoa</taxon>
        <taxon>Mollusca</taxon>
        <taxon>Bivalvia</taxon>
        <taxon>Autobranchia</taxon>
        <taxon>Pteriomorphia</taxon>
        <taxon>Ostreida</taxon>
        <taxon>Ostreoidea</taxon>
        <taxon>Ostreidae</taxon>
        <taxon>Magallana</taxon>
    </lineage>
</organism>
<dbReference type="GO" id="GO:0090251">
    <property type="term" value="P:protein localization involved in establishment of planar polarity"/>
    <property type="evidence" value="ECO:0007669"/>
    <property type="project" value="TreeGrafter"/>
</dbReference>